<dbReference type="SUPFAM" id="SSF54631">
    <property type="entry name" value="CBS-domain pair"/>
    <property type="match status" value="1"/>
</dbReference>
<evidence type="ECO:0000256" key="1">
    <source>
        <dbReference type="ARBA" id="ARBA00004651"/>
    </source>
</evidence>
<feature type="transmembrane region" description="Helical" evidence="7">
    <location>
        <begin position="6"/>
        <end position="27"/>
    </location>
</feature>
<evidence type="ECO:0000313" key="9">
    <source>
        <dbReference type="EMBL" id="TRX73202.1"/>
    </source>
</evidence>
<dbReference type="InterPro" id="IPR036318">
    <property type="entry name" value="FAD-bd_PCMH-like_sf"/>
</dbReference>
<dbReference type="Gene3D" id="3.30.465.10">
    <property type="match status" value="1"/>
</dbReference>
<dbReference type="InterPro" id="IPR000644">
    <property type="entry name" value="CBS_dom"/>
</dbReference>
<dbReference type="RefSeq" id="WP_143489887.1">
    <property type="nucleotide sequence ID" value="NZ_VJOY01000018.1"/>
</dbReference>
<keyword evidence="7" id="KW-0472">Membrane</keyword>
<dbReference type="PANTHER" id="PTHR22777">
    <property type="entry name" value="HEMOLYSIN-RELATED"/>
    <property type="match status" value="1"/>
</dbReference>
<comment type="similarity">
    <text evidence="2">Belongs to the UPF0053 family.</text>
</comment>
<dbReference type="SUPFAM" id="SSF56176">
    <property type="entry name" value="FAD-binding/transporter-associated domain-like"/>
    <property type="match status" value="1"/>
</dbReference>
<dbReference type="PROSITE" id="PS51371">
    <property type="entry name" value="CBS"/>
    <property type="match status" value="1"/>
</dbReference>
<dbReference type="GO" id="GO:0005886">
    <property type="term" value="C:plasma membrane"/>
    <property type="evidence" value="ECO:0007669"/>
    <property type="project" value="UniProtKB-SubCell"/>
</dbReference>
<evidence type="ECO:0000259" key="8">
    <source>
        <dbReference type="PROSITE" id="PS51371"/>
    </source>
</evidence>
<dbReference type="EMBL" id="VJOY01000018">
    <property type="protein sequence ID" value="TRX73202.1"/>
    <property type="molecule type" value="Genomic_DNA"/>
</dbReference>
<dbReference type="AlphaFoldDB" id="A0A553GUM4"/>
<sequence length="278" mass="30750">MNGFGFLPGLLLGLSVALILALLLVYLSHRRRTPVAADAAVPTADDPLRVLEHLTVSEVMVPRGQIQGLDLNGTPAQMIEQLGRTPHSRLPLYRGDVNQVQGVIHVRQIARLLGEGTFEADTLLAASREPYFVPQSTSLDKQLRQFQKQQRRLALVVDEYGELVGLVSLEDILQQLIGNFASLETPFPQGIQALGDGSFRISGNVLIRELNQRLSWQLPSEGPKTLNGLITEALESLPESGVCLKIGPYRLEVQEIAHNRVEQVKLWNAGFTAERWAR</sequence>
<reference evidence="9 10" key="1">
    <citation type="submission" date="2019-07" db="EMBL/GenBank/DDBJ databases">
        <title>Pseudomonas mangiferae sp. nov., isolated from bark of mango tree in Thailand.</title>
        <authorList>
            <person name="Srisuk N."/>
            <person name="Anurat P."/>
        </authorList>
    </citation>
    <scope>NUCLEOTIDE SEQUENCE [LARGE SCALE GENOMIC DNA]</scope>
    <source>
        <strain evidence="9 10">DMKU_BBB3-04</strain>
    </source>
</reference>
<dbReference type="InterPro" id="IPR005170">
    <property type="entry name" value="Transptr-assoc_dom"/>
</dbReference>
<dbReference type="InterPro" id="IPR016169">
    <property type="entry name" value="FAD-bd_PCMH_sub2"/>
</dbReference>
<evidence type="ECO:0000256" key="4">
    <source>
        <dbReference type="ARBA" id="ARBA00022737"/>
    </source>
</evidence>
<protein>
    <submittedName>
        <fullName evidence="9">CBS domain-containing protein</fullName>
    </submittedName>
</protein>
<dbReference type="CDD" id="cd04590">
    <property type="entry name" value="CBS_pair_CorC_HlyC_assoc"/>
    <property type="match status" value="1"/>
</dbReference>
<accession>A0A553GUM4</accession>
<evidence type="ECO:0000256" key="2">
    <source>
        <dbReference type="ARBA" id="ARBA00006337"/>
    </source>
</evidence>
<keyword evidence="5 6" id="KW-0129">CBS domain</keyword>
<dbReference type="SMART" id="SM00116">
    <property type="entry name" value="CBS"/>
    <property type="match status" value="2"/>
</dbReference>
<evidence type="ECO:0000256" key="3">
    <source>
        <dbReference type="ARBA" id="ARBA00022475"/>
    </source>
</evidence>
<keyword evidence="3" id="KW-1003">Cell membrane</keyword>
<dbReference type="GO" id="GO:0050660">
    <property type="term" value="F:flavin adenine dinucleotide binding"/>
    <property type="evidence" value="ECO:0007669"/>
    <property type="project" value="InterPro"/>
</dbReference>
<keyword evidence="7" id="KW-0812">Transmembrane</keyword>
<dbReference type="OrthoDB" id="9797674at2"/>
<dbReference type="Proteomes" id="UP000315235">
    <property type="component" value="Unassembled WGS sequence"/>
</dbReference>
<evidence type="ECO:0000256" key="7">
    <source>
        <dbReference type="SAM" id="Phobius"/>
    </source>
</evidence>
<dbReference type="Gene3D" id="3.10.580.10">
    <property type="entry name" value="CBS-domain"/>
    <property type="match status" value="1"/>
</dbReference>
<dbReference type="InterPro" id="IPR046342">
    <property type="entry name" value="CBS_dom_sf"/>
</dbReference>
<evidence type="ECO:0000256" key="6">
    <source>
        <dbReference type="PROSITE-ProRule" id="PRU00703"/>
    </source>
</evidence>
<keyword evidence="7" id="KW-1133">Transmembrane helix</keyword>
<feature type="domain" description="CBS" evidence="8">
    <location>
        <begin position="126"/>
        <end position="182"/>
    </location>
</feature>
<evidence type="ECO:0000256" key="5">
    <source>
        <dbReference type="ARBA" id="ARBA00023122"/>
    </source>
</evidence>
<gene>
    <name evidence="9" type="ORF">FM069_18680</name>
</gene>
<organism evidence="9 10">
    <name type="scientific">Pseudomonas mangiferae</name>
    <dbReference type="NCBI Taxonomy" id="2593654"/>
    <lineage>
        <taxon>Bacteria</taxon>
        <taxon>Pseudomonadati</taxon>
        <taxon>Pseudomonadota</taxon>
        <taxon>Gammaproteobacteria</taxon>
        <taxon>Pseudomonadales</taxon>
        <taxon>Pseudomonadaceae</taxon>
        <taxon>Pseudomonas</taxon>
    </lineage>
</organism>
<name>A0A553GUM4_9PSED</name>
<dbReference type="Pfam" id="PF00571">
    <property type="entry name" value="CBS"/>
    <property type="match status" value="1"/>
</dbReference>
<keyword evidence="10" id="KW-1185">Reference proteome</keyword>
<proteinExistence type="inferred from homology"/>
<comment type="caution">
    <text evidence="9">The sequence shown here is derived from an EMBL/GenBank/DDBJ whole genome shotgun (WGS) entry which is preliminary data.</text>
</comment>
<comment type="subcellular location">
    <subcellularLocation>
        <location evidence="1">Cell membrane</location>
        <topology evidence="1">Multi-pass membrane protein</topology>
    </subcellularLocation>
</comment>
<evidence type="ECO:0000313" key="10">
    <source>
        <dbReference type="Proteomes" id="UP000315235"/>
    </source>
</evidence>
<dbReference type="Pfam" id="PF03471">
    <property type="entry name" value="CorC_HlyC"/>
    <property type="match status" value="1"/>
</dbReference>
<keyword evidence="4" id="KW-0677">Repeat</keyword>
<dbReference type="PANTHER" id="PTHR22777:SF32">
    <property type="entry name" value="UPF0053 INNER MEMBRANE PROTEIN YFJD"/>
    <property type="match status" value="1"/>
</dbReference>
<dbReference type="InterPro" id="IPR044751">
    <property type="entry name" value="Ion_transp-like_CBS"/>
</dbReference>
<dbReference type="SMART" id="SM01091">
    <property type="entry name" value="CorC_HlyC"/>
    <property type="match status" value="1"/>
</dbReference>